<evidence type="ECO:0000313" key="4">
    <source>
        <dbReference type="Proteomes" id="UP000577697"/>
    </source>
</evidence>
<evidence type="ECO:0000313" key="3">
    <source>
        <dbReference type="Proteomes" id="UP000075755"/>
    </source>
</evidence>
<evidence type="ECO:0000313" key="1">
    <source>
        <dbReference type="EMBL" id="AMS45272.1"/>
    </source>
</evidence>
<dbReference type="KEGG" id="aak:AA2016_6377"/>
<proteinExistence type="predicted"/>
<sequence>MKPEEIAALAKHAGLDLSASQFEELVTTFGAVIEPMLQRLRRNRCRFDEPAHVFDPRKFMPVDV</sequence>
<dbReference type="Proteomes" id="UP000075755">
    <property type="component" value="Plasmid pAA02"/>
</dbReference>
<evidence type="ECO:0000313" key="2">
    <source>
        <dbReference type="EMBL" id="MBB3704963.1"/>
    </source>
</evidence>
<organism evidence="1 3">
    <name type="scientific">Aminobacter aminovorans</name>
    <name type="common">Chelatobacter heintzii</name>
    <dbReference type="NCBI Taxonomy" id="83263"/>
    <lineage>
        <taxon>Bacteria</taxon>
        <taxon>Pseudomonadati</taxon>
        <taxon>Pseudomonadota</taxon>
        <taxon>Alphaproteobacteria</taxon>
        <taxon>Hyphomicrobiales</taxon>
        <taxon>Phyllobacteriaceae</taxon>
        <taxon>Aminobacter</taxon>
    </lineage>
</organism>
<dbReference type="RefSeq" id="WP_067969497.1">
    <property type="nucleotide sequence ID" value="NZ_CP015007.1"/>
</dbReference>
<reference evidence="1 3" key="1">
    <citation type="submission" date="2016-03" db="EMBL/GenBank/DDBJ databases">
        <title>Complete genome of Aminobacter aminovorans KCTC 2477.</title>
        <authorList>
            <person name="Kim K.M."/>
        </authorList>
    </citation>
    <scope>NUCLEOTIDE SEQUENCE [LARGE SCALE GENOMIC DNA]</scope>
    <source>
        <strain evidence="1 3">KCTC 2477</strain>
        <plasmid evidence="1 3">pAA02</plasmid>
    </source>
</reference>
<accession>A0AAC9FES9</accession>
<dbReference type="AlphaFoldDB" id="A0AAC9FES9"/>
<gene>
    <name evidence="1" type="ORF">AA2016_6377</name>
    <name evidence="2" type="ORF">FHS67_001273</name>
</gene>
<dbReference type="EMBL" id="JACICB010000004">
    <property type="protein sequence ID" value="MBB3704963.1"/>
    <property type="molecule type" value="Genomic_DNA"/>
</dbReference>
<reference evidence="2 4" key="2">
    <citation type="submission" date="2020-08" db="EMBL/GenBank/DDBJ databases">
        <title>Genomic Encyclopedia of Type Strains, Phase IV (KMG-IV): sequencing the most valuable type-strain genomes for metagenomic binning, comparative biology and taxonomic classification.</title>
        <authorList>
            <person name="Goeker M."/>
        </authorList>
    </citation>
    <scope>NUCLEOTIDE SEQUENCE [LARGE SCALE GENOMIC DNA]</scope>
    <source>
        <strain evidence="2 4">DSM 10368</strain>
    </source>
</reference>
<protein>
    <submittedName>
        <fullName evidence="2">Asp-tRNA(Asn)/Glu-tRNA(Gln) amidotransferase C subunit</fullName>
    </submittedName>
</protein>
<keyword evidence="4" id="KW-1185">Reference proteome</keyword>
<keyword evidence="1" id="KW-0614">Plasmid</keyword>
<name>A0AAC9FES9_AMIAI</name>
<dbReference type="EMBL" id="CP015007">
    <property type="protein sequence ID" value="AMS45272.1"/>
    <property type="molecule type" value="Genomic_DNA"/>
</dbReference>
<geneLocation type="plasmid" evidence="1 3">
    <name>pAA02</name>
</geneLocation>
<dbReference type="Proteomes" id="UP000577697">
    <property type="component" value="Unassembled WGS sequence"/>
</dbReference>